<sequence>MEHHTSPACACASHHRRAAPRVALRRLHSACRKPPRRDPSDSVHKVARARSAAATGARRGPRRPPPLHSSCPEKFRNFQLQVRAPRTPARSSIMGFMKIAVYEELEKLINVS</sequence>
<evidence type="ECO:0000313" key="3">
    <source>
        <dbReference type="Proteomes" id="UP000636709"/>
    </source>
</evidence>
<feature type="region of interest" description="Disordered" evidence="1">
    <location>
        <begin position="27"/>
        <end position="72"/>
    </location>
</feature>
<proteinExistence type="predicted"/>
<dbReference type="Proteomes" id="UP000636709">
    <property type="component" value="Unassembled WGS sequence"/>
</dbReference>
<organism evidence="2 3">
    <name type="scientific">Digitaria exilis</name>
    <dbReference type="NCBI Taxonomy" id="1010633"/>
    <lineage>
        <taxon>Eukaryota</taxon>
        <taxon>Viridiplantae</taxon>
        <taxon>Streptophyta</taxon>
        <taxon>Embryophyta</taxon>
        <taxon>Tracheophyta</taxon>
        <taxon>Spermatophyta</taxon>
        <taxon>Magnoliopsida</taxon>
        <taxon>Liliopsida</taxon>
        <taxon>Poales</taxon>
        <taxon>Poaceae</taxon>
        <taxon>PACMAD clade</taxon>
        <taxon>Panicoideae</taxon>
        <taxon>Panicodae</taxon>
        <taxon>Paniceae</taxon>
        <taxon>Anthephorinae</taxon>
        <taxon>Digitaria</taxon>
    </lineage>
</organism>
<keyword evidence="3" id="KW-1185">Reference proteome</keyword>
<feature type="compositionally biased region" description="Low complexity" evidence="1">
    <location>
        <begin position="49"/>
        <end position="58"/>
    </location>
</feature>
<comment type="caution">
    <text evidence="2">The sequence shown here is derived from an EMBL/GenBank/DDBJ whole genome shotgun (WGS) entry which is preliminary data.</text>
</comment>
<evidence type="ECO:0000256" key="1">
    <source>
        <dbReference type="SAM" id="MobiDB-lite"/>
    </source>
</evidence>
<accession>A0A835EHR5</accession>
<protein>
    <submittedName>
        <fullName evidence="2">Uncharacterized protein</fullName>
    </submittedName>
</protein>
<dbReference type="AlphaFoldDB" id="A0A835EHR5"/>
<dbReference type="EMBL" id="JACEFO010001996">
    <property type="protein sequence ID" value="KAF8689813.1"/>
    <property type="molecule type" value="Genomic_DNA"/>
</dbReference>
<evidence type="ECO:0000313" key="2">
    <source>
        <dbReference type="EMBL" id="KAF8689813.1"/>
    </source>
</evidence>
<name>A0A835EHR5_9POAL</name>
<gene>
    <name evidence="2" type="ORF">HU200_041443</name>
</gene>
<reference evidence="2" key="1">
    <citation type="submission" date="2020-07" db="EMBL/GenBank/DDBJ databases">
        <title>Genome sequence and genetic diversity analysis of an under-domesticated orphan crop, white fonio (Digitaria exilis).</title>
        <authorList>
            <person name="Bennetzen J.L."/>
            <person name="Chen S."/>
            <person name="Ma X."/>
            <person name="Wang X."/>
            <person name="Yssel A.E.J."/>
            <person name="Chaluvadi S.R."/>
            <person name="Johnson M."/>
            <person name="Gangashetty P."/>
            <person name="Hamidou F."/>
            <person name="Sanogo M.D."/>
            <person name="Zwaenepoel A."/>
            <person name="Wallace J."/>
            <person name="Van De Peer Y."/>
            <person name="Van Deynze A."/>
        </authorList>
    </citation>
    <scope>NUCLEOTIDE SEQUENCE</scope>
    <source>
        <tissue evidence="2">Leaves</tissue>
    </source>
</reference>